<evidence type="ECO:0000313" key="4">
    <source>
        <dbReference type="Proteomes" id="UP000826195"/>
    </source>
</evidence>
<evidence type="ECO:0000313" key="3">
    <source>
        <dbReference type="EMBL" id="KAH0553669.1"/>
    </source>
</evidence>
<reference evidence="3 4" key="1">
    <citation type="journal article" date="2021" name="J. Hered.">
        <title>A chromosome-level genome assembly of the parasitoid wasp, Cotesia glomerata (Hymenoptera: Braconidae).</title>
        <authorList>
            <person name="Pinto B.J."/>
            <person name="Weis J.J."/>
            <person name="Gamble T."/>
            <person name="Ode P.J."/>
            <person name="Paul R."/>
            <person name="Zaspel J.M."/>
        </authorList>
    </citation>
    <scope>NUCLEOTIDE SEQUENCE [LARGE SCALE GENOMIC DNA]</scope>
    <source>
        <strain evidence="3">CgM1</strain>
    </source>
</reference>
<dbReference type="GO" id="GO:0006357">
    <property type="term" value="P:regulation of transcription by RNA polymerase II"/>
    <property type="evidence" value="ECO:0007669"/>
    <property type="project" value="InterPro"/>
</dbReference>
<organism evidence="3 4">
    <name type="scientific">Cotesia glomerata</name>
    <name type="common">Lepidopteran parasitic wasp</name>
    <name type="synonym">Apanteles glomeratus</name>
    <dbReference type="NCBI Taxonomy" id="32391"/>
    <lineage>
        <taxon>Eukaryota</taxon>
        <taxon>Metazoa</taxon>
        <taxon>Ecdysozoa</taxon>
        <taxon>Arthropoda</taxon>
        <taxon>Hexapoda</taxon>
        <taxon>Insecta</taxon>
        <taxon>Pterygota</taxon>
        <taxon>Neoptera</taxon>
        <taxon>Endopterygota</taxon>
        <taxon>Hymenoptera</taxon>
        <taxon>Apocrita</taxon>
        <taxon>Ichneumonoidea</taxon>
        <taxon>Braconidae</taxon>
        <taxon>Microgastrinae</taxon>
        <taxon>Cotesia</taxon>
    </lineage>
</organism>
<name>A0AAV7IMM5_COTGL</name>
<dbReference type="InterPro" id="IPR036915">
    <property type="entry name" value="Cyclin-like_sf"/>
</dbReference>
<feature type="domain" description="Cyclin N-terminal" evidence="2">
    <location>
        <begin position="76"/>
        <end position="115"/>
    </location>
</feature>
<dbReference type="Gene3D" id="1.10.472.10">
    <property type="entry name" value="Cyclin-like"/>
    <property type="match status" value="1"/>
</dbReference>
<evidence type="ECO:0000256" key="1">
    <source>
        <dbReference type="ARBA" id="ARBA00023127"/>
    </source>
</evidence>
<dbReference type="InterPro" id="IPR006671">
    <property type="entry name" value="Cyclin_N"/>
</dbReference>
<dbReference type="CDD" id="cd20524">
    <property type="entry name" value="CYCLIN_CCNH_rpt1"/>
    <property type="match status" value="1"/>
</dbReference>
<protein>
    <recommendedName>
        <fullName evidence="2">Cyclin N-terminal domain-containing protein</fullName>
    </recommendedName>
</protein>
<gene>
    <name evidence="3" type="ORF">KQX54_003330</name>
</gene>
<sequence>MFSTSTQKKYWIFSDEKDLTALRQKANAAYVDKYGSKMTPEERELYFLSDTEERMLLRFYELQLRDFCKRFSPPMPRATIATALHYFKRFYLRNSVMDYHPKEILVTCVYLATKVFYSVKFSQ</sequence>
<dbReference type="GO" id="GO:0016538">
    <property type="term" value="F:cyclin-dependent protein serine/threonine kinase regulator activity"/>
    <property type="evidence" value="ECO:0007669"/>
    <property type="project" value="InterPro"/>
</dbReference>
<keyword evidence="1" id="KW-0195">Cyclin</keyword>
<dbReference type="Pfam" id="PF00134">
    <property type="entry name" value="Cyclin_N"/>
    <property type="match status" value="1"/>
</dbReference>
<dbReference type="EMBL" id="JAHXZJ010001119">
    <property type="protein sequence ID" value="KAH0553669.1"/>
    <property type="molecule type" value="Genomic_DNA"/>
</dbReference>
<dbReference type="Proteomes" id="UP000826195">
    <property type="component" value="Unassembled WGS sequence"/>
</dbReference>
<dbReference type="InterPro" id="IPR043198">
    <property type="entry name" value="Cyclin/Ssn8"/>
</dbReference>
<keyword evidence="4" id="KW-1185">Reference proteome</keyword>
<proteinExistence type="predicted"/>
<dbReference type="PANTHER" id="PTHR10026">
    <property type="entry name" value="CYCLIN"/>
    <property type="match status" value="1"/>
</dbReference>
<dbReference type="AlphaFoldDB" id="A0AAV7IMM5"/>
<evidence type="ECO:0000259" key="2">
    <source>
        <dbReference type="Pfam" id="PF00134"/>
    </source>
</evidence>
<dbReference type="SUPFAM" id="SSF47954">
    <property type="entry name" value="Cyclin-like"/>
    <property type="match status" value="1"/>
</dbReference>
<accession>A0AAV7IMM5</accession>
<comment type="caution">
    <text evidence="3">The sequence shown here is derived from an EMBL/GenBank/DDBJ whole genome shotgun (WGS) entry which is preliminary data.</text>
</comment>